<dbReference type="AlphaFoldDB" id="A0A5B7EU05"/>
<reference evidence="1 2" key="1">
    <citation type="submission" date="2019-05" db="EMBL/GenBank/DDBJ databases">
        <title>Another draft genome of Portunus trituberculatus and its Hox gene families provides insights of decapod evolution.</title>
        <authorList>
            <person name="Jeong J.-H."/>
            <person name="Song I."/>
            <person name="Kim S."/>
            <person name="Choi T."/>
            <person name="Kim D."/>
            <person name="Ryu S."/>
            <person name="Kim W."/>
        </authorList>
    </citation>
    <scope>NUCLEOTIDE SEQUENCE [LARGE SCALE GENOMIC DNA]</scope>
    <source>
        <tissue evidence="1">Muscle</tissue>
    </source>
</reference>
<dbReference type="EMBL" id="VSRR010003504">
    <property type="protein sequence ID" value="MPC36383.1"/>
    <property type="molecule type" value="Genomic_DNA"/>
</dbReference>
<proteinExistence type="predicted"/>
<protein>
    <submittedName>
        <fullName evidence="1">Uncharacterized protein</fullName>
    </submittedName>
</protein>
<accession>A0A5B7EU05</accession>
<keyword evidence="2" id="KW-1185">Reference proteome</keyword>
<gene>
    <name evidence="1" type="ORF">E2C01_029839</name>
</gene>
<name>A0A5B7EU05_PORTR</name>
<sequence length="71" mass="7760">MIDCLFNLMCEDKHSTLMAWKVKPGVSDSTGKLTPIVWNTRLCGQSPKPWPVIVHSLHPPPALGLPTPASL</sequence>
<comment type="caution">
    <text evidence="1">The sequence shown here is derived from an EMBL/GenBank/DDBJ whole genome shotgun (WGS) entry which is preliminary data.</text>
</comment>
<organism evidence="1 2">
    <name type="scientific">Portunus trituberculatus</name>
    <name type="common">Swimming crab</name>
    <name type="synonym">Neptunus trituberculatus</name>
    <dbReference type="NCBI Taxonomy" id="210409"/>
    <lineage>
        <taxon>Eukaryota</taxon>
        <taxon>Metazoa</taxon>
        <taxon>Ecdysozoa</taxon>
        <taxon>Arthropoda</taxon>
        <taxon>Crustacea</taxon>
        <taxon>Multicrustacea</taxon>
        <taxon>Malacostraca</taxon>
        <taxon>Eumalacostraca</taxon>
        <taxon>Eucarida</taxon>
        <taxon>Decapoda</taxon>
        <taxon>Pleocyemata</taxon>
        <taxon>Brachyura</taxon>
        <taxon>Eubrachyura</taxon>
        <taxon>Portunoidea</taxon>
        <taxon>Portunidae</taxon>
        <taxon>Portuninae</taxon>
        <taxon>Portunus</taxon>
    </lineage>
</organism>
<evidence type="ECO:0000313" key="1">
    <source>
        <dbReference type="EMBL" id="MPC36383.1"/>
    </source>
</evidence>
<evidence type="ECO:0000313" key="2">
    <source>
        <dbReference type="Proteomes" id="UP000324222"/>
    </source>
</evidence>
<dbReference type="Proteomes" id="UP000324222">
    <property type="component" value="Unassembled WGS sequence"/>
</dbReference>